<gene>
    <name evidence="1" type="ORF">ACFODK_07090</name>
</gene>
<organism evidence="1 2">
    <name type="scientific">Alteraurantiacibacter lauratis</name>
    <dbReference type="NCBI Taxonomy" id="2054627"/>
    <lineage>
        <taxon>Bacteria</taxon>
        <taxon>Pseudomonadati</taxon>
        <taxon>Pseudomonadota</taxon>
        <taxon>Alphaproteobacteria</taxon>
        <taxon>Sphingomonadales</taxon>
        <taxon>Erythrobacteraceae</taxon>
        <taxon>Alteraurantiacibacter</taxon>
    </lineage>
</organism>
<protein>
    <submittedName>
        <fullName evidence="1">Uncharacterized protein</fullName>
    </submittedName>
</protein>
<comment type="caution">
    <text evidence="1">The sequence shown here is derived from an EMBL/GenBank/DDBJ whole genome shotgun (WGS) entry which is preliminary data.</text>
</comment>
<dbReference type="RefSeq" id="WP_336920624.1">
    <property type="nucleotide sequence ID" value="NZ_JBANRN010000022.1"/>
</dbReference>
<accession>A0ABV7EFK6</accession>
<sequence length="59" mass="6336">MSRESLAAVRLRRAAACALAEACRALLAMPGEGVVHPRRSRASACVVTRRRKRPAGALH</sequence>
<evidence type="ECO:0000313" key="2">
    <source>
        <dbReference type="Proteomes" id="UP001595378"/>
    </source>
</evidence>
<dbReference type="EMBL" id="JBHRSU010000022">
    <property type="protein sequence ID" value="MFC3100646.1"/>
    <property type="molecule type" value="Genomic_DNA"/>
</dbReference>
<dbReference type="Proteomes" id="UP001595378">
    <property type="component" value="Unassembled WGS sequence"/>
</dbReference>
<keyword evidence="2" id="KW-1185">Reference proteome</keyword>
<reference evidence="2" key="1">
    <citation type="journal article" date="2019" name="Int. J. Syst. Evol. Microbiol.">
        <title>The Global Catalogue of Microorganisms (GCM) 10K type strain sequencing project: providing services to taxonomists for standard genome sequencing and annotation.</title>
        <authorList>
            <consortium name="The Broad Institute Genomics Platform"/>
            <consortium name="The Broad Institute Genome Sequencing Center for Infectious Disease"/>
            <person name="Wu L."/>
            <person name="Ma J."/>
        </authorList>
    </citation>
    <scope>NUCLEOTIDE SEQUENCE [LARGE SCALE GENOMIC DNA]</scope>
    <source>
        <strain evidence="2">KCTC 52606</strain>
    </source>
</reference>
<evidence type="ECO:0000313" key="1">
    <source>
        <dbReference type="EMBL" id="MFC3100646.1"/>
    </source>
</evidence>
<name>A0ABV7EFK6_9SPHN</name>
<proteinExistence type="predicted"/>